<sequence length="114" mass="12734">MSEKKQNKAMQVATSEAVDERVYTLSRPFSFEGKEYTELVLDFDSLSGGDLLSCESQLKTVTDANEFIPMKEISKPYLALVVARAAKVPVELIQNLPAKDFSKVTLRAQNFLLT</sequence>
<dbReference type="GeneID" id="26629193"/>
<dbReference type="KEGG" id="vg:26629193"/>
<name>A0A0C5AEP1_9CAUD</name>
<gene>
    <name evidence="1" type="ORF">LILY_15</name>
</gene>
<dbReference type="EMBL" id="KP296792">
    <property type="protein sequence ID" value="AJK27739.1"/>
    <property type="molecule type" value="Genomic_DNA"/>
</dbReference>
<dbReference type="OrthoDB" id="41317at10239"/>
<evidence type="ECO:0000313" key="1">
    <source>
        <dbReference type="EMBL" id="AJK27739.1"/>
    </source>
</evidence>
<evidence type="ECO:0000313" key="2">
    <source>
        <dbReference type="Proteomes" id="UP000032129"/>
    </source>
</evidence>
<dbReference type="RefSeq" id="YP_009202221.1">
    <property type="nucleotide sequence ID" value="NC_028841.1"/>
</dbReference>
<accession>A0A0C5AEP1</accession>
<keyword evidence="2" id="KW-1185">Reference proteome</keyword>
<dbReference type="InterPro" id="IPR019289">
    <property type="entry name" value="Phage_tail_E/E"/>
</dbReference>
<organism evidence="1 2">
    <name type="scientific">Bacteriophage Lily</name>
    <dbReference type="NCBI Taxonomy" id="1589751"/>
    <lineage>
        <taxon>Viruses</taxon>
        <taxon>Duplodnaviria</taxon>
        <taxon>Heunggongvirae</taxon>
        <taxon>Uroviricota</taxon>
        <taxon>Caudoviricetes</taxon>
        <taxon>Lilyvirus</taxon>
        <taxon>Lilyvirus lily</taxon>
    </lineage>
</organism>
<protein>
    <recommendedName>
        <fullName evidence="3">Phage tail assembly protein</fullName>
    </recommendedName>
</protein>
<reference evidence="1 2" key="1">
    <citation type="journal article" date="2015" name="Genome Announc.">
        <title>Genome Sequences of Six Paenibacillus larvae Siphoviridae Phages.</title>
        <authorList>
            <person name="Carson S."/>
            <person name="Bruff E."/>
            <person name="DeFoor W."/>
            <person name="Dums J."/>
            <person name="Groth A."/>
            <person name="Hatfield T."/>
            <person name="Iyer A."/>
            <person name="Joshi K."/>
            <person name="McAdams S."/>
            <person name="Miles D."/>
            <person name="Miller D."/>
            <person name="Oufkir A."/>
            <person name="Raynor B."/>
            <person name="Riley S."/>
            <person name="Roland S."/>
            <person name="Rozier H."/>
            <person name="Talley S."/>
            <person name="Miller E.S."/>
        </authorList>
    </citation>
    <scope>NUCLEOTIDE SEQUENCE [LARGE SCALE GENOMIC DNA]</scope>
</reference>
<dbReference type="Proteomes" id="UP000032129">
    <property type="component" value="Segment"/>
</dbReference>
<dbReference type="Pfam" id="PF10109">
    <property type="entry name" value="Phage_TAC_7"/>
    <property type="match status" value="1"/>
</dbReference>
<evidence type="ECO:0008006" key="3">
    <source>
        <dbReference type="Google" id="ProtNLM"/>
    </source>
</evidence>
<proteinExistence type="predicted"/>